<dbReference type="EMBL" id="QFPN01000007">
    <property type="protein sequence ID" value="PZQ13624.1"/>
    <property type="molecule type" value="Genomic_DNA"/>
</dbReference>
<evidence type="ECO:0000313" key="1">
    <source>
        <dbReference type="EMBL" id="PZQ13624.1"/>
    </source>
</evidence>
<dbReference type="Proteomes" id="UP000249577">
    <property type="component" value="Unassembled WGS sequence"/>
</dbReference>
<reference evidence="1 2" key="1">
    <citation type="submission" date="2017-08" db="EMBL/GenBank/DDBJ databases">
        <title>Infants hospitalized years apart are colonized by the same room-sourced microbial strains.</title>
        <authorList>
            <person name="Brooks B."/>
            <person name="Olm M.R."/>
            <person name="Firek B.A."/>
            <person name="Baker R."/>
            <person name="Thomas B.C."/>
            <person name="Morowitz M.J."/>
            <person name="Banfield J.F."/>
        </authorList>
    </citation>
    <scope>NUCLEOTIDE SEQUENCE [LARGE SCALE GENOMIC DNA]</scope>
    <source>
        <strain evidence="1">S2_005_003_R2_43</strain>
    </source>
</reference>
<proteinExistence type="predicted"/>
<sequence>MPYRVSSGPAEGRTIIVAHSAQEALSLYRMLQEQGAENLDIGHLERGPLTINEVSAIAATEADPSPETPAPTS</sequence>
<evidence type="ECO:0000313" key="2">
    <source>
        <dbReference type="Proteomes" id="UP000249577"/>
    </source>
</evidence>
<accession>A0A2W5KD62</accession>
<protein>
    <submittedName>
        <fullName evidence="1">Uncharacterized protein</fullName>
    </submittedName>
</protein>
<comment type="caution">
    <text evidence="1">The sequence shown here is derived from an EMBL/GenBank/DDBJ whole genome shotgun (WGS) entry which is preliminary data.</text>
</comment>
<dbReference type="AlphaFoldDB" id="A0A2W5KD62"/>
<gene>
    <name evidence="1" type="ORF">DI565_13865</name>
</gene>
<organism evidence="1 2">
    <name type="scientific">Ancylobacter novellus</name>
    <name type="common">Thiobacillus novellus</name>
    <dbReference type="NCBI Taxonomy" id="921"/>
    <lineage>
        <taxon>Bacteria</taxon>
        <taxon>Pseudomonadati</taxon>
        <taxon>Pseudomonadota</taxon>
        <taxon>Alphaproteobacteria</taxon>
        <taxon>Hyphomicrobiales</taxon>
        <taxon>Xanthobacteraceae</taxon>
        <taxon>Ancylobacter</taxon>
    </lineage>
</organism>
<name>A0A2W5KD62_ANCNO</name>